<reference evidence="1" key="1">
    <citation type="submission" date="2019-12" db="EMBL/GenBank/DDBJ databases">
        <title>Genome sequencing and annotation of Brassica cretica.</title>
        <authorList>
            <person name="Studholme D.J."/>
            <person name="Sarris P.F."/>
        </authorList>
    </citation>
    <scope>NUCLEOTIDE SEQUENCE</scope>
    <source>
        <strain evidence="1">PFS-001/15</strain>
        <tissue evidence="1">Leaf</tissue>
    </source>
</reference>
<organism evidence="1 2">
    <name type="scientific">Brassica cretica</name>
    <name type="common">Mustard</name>
    <dbReference type="NCBI Taxonomy" id="69181"/>
    <lineage>
        <taxon>Eukaryota</taxon>
        <taxon>Viridiplantae</taxon>
        <taxon>Streptophyta</taxon>
        <taxon>Embryophyta</taxon>
        <taxon>Tracheophyta</taxon>
        <taxon>Spermatophyta</taxon>
        <taxon>Magnoliopsida</taxon>
        <taxon>eudicotyledons</taxon>
        <taxon>Gunneridae</taxon>
        <taxon>Pentapetalae</taxon>
        <taxon>rosids</taxon>
        <taxon>malvids</taxon>
        <taxon>Brassicales</taxon>
        <taxon>Brassicaceae</taxon>
        <taxon>Brassiceae</taxon>
        <taxon>Brassica</taxon>
    </lineage>
</organism>
<accession>A0A8S9LVD7</accession>
<evidence type="ECO:0000313" key="2">
    <source>
        <dbReference type="Proteomes" id="UP000712281"/>
    </source>
</evidence>
<protein>
    <submittedName>
        <fullName evidence="1">Uncharacterized protein</fullName>
    </submittedName>
</protein>
<evidence type="ECO:0000313" key="1">
    <source>
        <dbReference type="EMBL" id="KAF2609518.1"/>
    </source>
</evidence>
<sequence>MERQQRIVRQNEGALPVWDQCVDKPKFHPTANLLRTPLENLINPSAILKANKRREGQTSRSGLCPNLKSFILLASKRLIAKKRCTTVVIQIGSNRGRVEVTQPRSDPIAEGREAENINITGNHHSSNDKEFHYKLKHAA</sequence>
<gene>
    <name evidence="1" type="ORF">F2Q68_00043015</name>
</gene>
<dbReference type="EMBL" id="QGKW02000276">
    <property type="protein sequence ID" value="KAF2609518.1"/>
    <property type="molecule type" value="Genomic_DNA"/>
</dbReference>
<dbReference type="AlphaFoldDB" id="A0A8S9LVD7"/>
<dbReference type="Proteomes" id="UP000712281">
    <property type="component" value="Unassembled WGS sequence"/>
</dbReference>
<proteinExistence type="predicted"/>
<comment type="caution">
    <text evidence="1">The sequence shown here is derived from an EMBL/GenBank/DDBJ whole genome shotgun (WGS) entry which is preliminary data.</text>
</comment>
<name>A0A8S9LVD7_BRACR</name>